<dbReference type="STRING" id="1434232.MAIT1_02736"/>
<dbReference type="OrthoDB" id="5419902at2"/>
<dbReference type="AlphaFoldDB" id="A0A1Y2K4J5"/>
<proteinExistence type="predicted"/>
<keyword evidence="2" id="KW-1185">Reference proteome</keyword>
<evidence type="ECO:0000313" key="2">
    <source>
        <dbReference type="Proteomes" id="UP000194003"/>
    </source>
</evidence>
<organism evidence="1 2">
    <name type="scientific">Magnetofaba australis IT-1</name>
    <dbReference type="NCBI Taxonomy" id="1434232"/>
    <lineage>
        <taxon>Bacteria</taxon>
        <taxon>Pseudomonadati</taxon>
        <taxon>Pseudomonadota</taxon>
        <taxon>Magnetococcia</taxon>
        <taxon>Magnetococcales</taxon>
        <taxon>Magnetococcaceae</taxon>
        <taxon>Magnetofaba</taxon>
    </lineage>
</organism>
<protein>
    <submittedName>
        <fullName evidence="1">Uncharacterized protein</fullName>
    </submittedName>
</protein>
<dbReference type="Proteomes" id="UP000194003">
    <property type="component" value="Unassembled WGS sequence"/>
</dbReference>
<gene>
    <name evidence="1" type="ORF">MAIT1_02736</name>
</gene>
<sequence>MAKKKKEKSGALALDVESNERLKRLRDQTGLPPAEVIAMALKFWEEHTQPGQTDPLVASMRKVVREELKSITLNSDAASSTPLTEDGERAALPPQEREALIQEALKLRQEGQSWNRIAENFNRRGQATLSGVGKWHGQTLGNWMRRETSESS</sequence>
<name>A0A1Y2K4J5_9PROT</name>
<reference evidence="1 2" key="1">
    <citation type="journal article" date="2016" name="BMC Genomics">
        <title>Combined genomic and structural analyses of a cultured magnetotactic bacterium reveals its niche adaptation to a dynamic environment.</title>
        <authorList>
            <person name="Araujo A.C."/>
            <person name="Morillo V."/>
            <person name="Cypriano J."/>
            <person name="Teixeira L.C."/>
            <person name="Leao P."/>
            <person name="Lyra S."/>
            <person name="Almeida L.G."/>
            <person name="Bazylinski D.A."/>
            <person name="Vasconcellos A.T."/>
            <person name="Abreu F."/>
            <person name="Lins U."/>
        </authorList>
    </citation>
    <scope>NUCLEOTIDE SEQUENCE [LARGE SCALE GENOMIC DNA]</scope>
    <source>
        <strain evidence="1 2">IT-1</strain>
    </source>
</reference>
<dbReference type="RefSeq" id="WP_085445421.1">
    <property type="nucleotide sequence ID" value="NZ_LVJN01000020.1"/>
</dbReference>
<comment type="caution">
    <text evidence="1">The sequence shown here is derived from an EMBL/GenBank/DDBJ whole genome shotgun (WGS) entry which is preliminary data.</text>
</comment>
<accession>A0A1Y2K4J5</accession>
<dbReference type="EMBL" id="LVJN01000020">
    <property type="protein sequence ID" value="OSM02566.1"/>
    <property type="molecule type" value="Genomic_DNA"/>
</dbReference>
<evidence type="ECO:0000313" key="1">
    <source>
        <dbReference type="EMBL" id="OSM02566.1"/>
    </source>
</evidence>